<sequence>MQLDHLDKQIALWKVDIGSIEKEIQILFYQLSKSNLRIYIVKRN</sequence>
<comment type="caution">
    <text evidence="1">The sequence shown here is derived from an EMBL/GenBank/DDBJ whole genome shotgun (WGS) entry which is preliminary data.</text>
</comment>
<evidence type="ECO:0000313" key="2">
    <source>
        <dbReference type="Proteomes" id="UP000011980"/>
    </source>
</evidence>
<dbReference type="AlphaFoldDB" id="M6EWS6"/>
<gene>
    <name evidence="1" type="ORF">LEP1GSC008_2224</name>
</gene>
<accession>M6EWS6</accession>
<organism evidence="1 2">
    <name type="scientific">Leptospira kirschneri serovar Bulgarica str. Nikolaevo</name>
    <dbReference type="NCBI Taxonomy" id="1240687"/>
    <lineage>
        <taxon>Bacteria</taxon>
        <taxon>Pseudomonadati</taxon>
        <taxon>Spirochaetota</taxon>
        <taxon>Spirochaetia</taxon>
        <taxon>Leptospirales</taxon>
        <taxon>Leptospiraceae</taxon>
        <taxon>Leptospira</taxon>
    </lineage>
</organism>
<reference evidence="1 2" key="1">
    <citation type="submission" date="2013-01" db="EMBL/GenBank/DDBJ databases">
        <authorList>
            <person name="Harkins D.M."/>
            <person name="Durkin A.S."/>
            <person name="Brinkac L.M."/>
            <person name="Haft D.H."/>
            <person name="Selengut J.D."/>
            <person name="Sanka R."/>
            <person name="DePew J."/>
            <person name="Purushe J."/>
            <person name="Galloway R.L."/>
            <person name="Vinetz J.M."/>
            <person name="Sutton G.G."/>
            <person name="Nierman W.C."/>
            <person name="Fouts D.E."/>
        </authorList>
    </citation>
    <scope>NUCLEOTIDE SEQUENCE [LARGE SCALE GENOMIC DNA]</scope>
    <source>
        <strain evidence="1 2">Nikolaevo</strain>
    </source>
</reference>
<protein>
    <submittedName>
        <fullName evidence="1">Uncharacterized protein</fullName>
    </submittedName>
</protein>
<dbReference type="EMBL" id="ANCE01000210">
    <property type="protein sequence ID" value="EMK20535.1"/>
    <property type="molecule type" value="Genomic_DNA"/>
</dbReference>
<proteinExistence type="predicted"/>
<dbReference type="PATRIC" id="fig|1240687.3.peg.4479"/>
<dbReference type="Proteomes" id="UP000011980">
    <property type="component" value="Unassembled WGS sequence"/>
</dbReference>
<evidence type="ECO:0000313" key="1">
    <source>
        <dbReference type="EMBL" id="EMK20535.1"/>
    </source>
</evidence>
<name>M6EWS6_9LEPT</name>